<dbReference type="EMBL" id="CP159289">
    <property type="protein sequence ID" value="XCH26494.1"/>
    <property type="molecule type" value="Genomic_DNA"/>
</dbReference>
<dbReference type="PROSITE" id="PS51257">
    <property type="entry name" value="PROKAR_LIPOPROTEIN"/>
    <property type="match status" value="1"/>
</dbReference>
<gene>
    <name evidence="3" type="ORF">ABV298_08890</name>
</gene>
<proteinExistence type="predicted"/>
<dbReference type="RefSeq" id="WP_353721786.1">
    <property type="nucleotide sequence ID" value="NZ_CP159289.1"/>
</dbReference>
<feature type="chain" id="PRO_5043448324" evidence="1">
    <location>
        <begin position="25"/>
        <end position="162"/>
    </location>
</feature>
<organism evidence="3">
    <name type="scientific">Dyadobacter sp. 676</name>
    <dbReference type="NCBI Taxonomy" id="3088362"/>
    <lineage>
        <taxon>Bacteria</taxon>
        <taxon>Pseudomonadati</taxon>
        <taxon>Bacteroidota</taxon>
        <taxon>Cytophagia</taxon>
        <taxon>Cytophagales</taxon>
        <taxon>Spirosomataceae</taxon>
        <taxon>Dyadobacter</taxon>
    </lineage>
</organism>
<protein>
    <submittedName>
        <fullName evidence="3">Lipocalin family protein</fullName>
    </submittedName>
</protein>
<dbReference type="Pfam" id="PF13648">
    <property type="entry name" value="Lipocalin_4"/>
    <property type="match status" value="1"/>
</dbReference>
<dbReference type="InterPro" id="IPR024311">
    <property type="entry name" value="Lipocalin-like"/>
</dbReference>
<dbReference type="AlphaFoldDB" id="A0AAU8FSI8"/>
<evidence type="ECO:0000313" key="3">
    <source>
        <dbReference type="EMBL" id="XCH26494.1"/>
    </source>
</evidence>
<sequence>MKTPSMKNLANYLMLFVCAATMLACSKDSDDPAPQTPSGNAVEGTWKIKAMTVDPAQNGISDVLAFYEALTDKKCLSETELTFKSNGTIGAKVPIGCDDVLDEADIVDDASKWAVKDKKIVLTEGTDVTEFDLETGATEMKWSTTEEEDGVKYKMTIVFKKI</sequence>
<feature type="domain" description="Lipocalin-like" evidence="2">
    <location>
        <begin position="43"/>
        <end position="142"/>
    </location>
</feature>
<accession>A0AAU8FSI8</accession>
<feature type="signal peptide" evidence="1">
    <location>
        <begin position="1"/>
        <end position="24"/>
    </location>
</feature>
<name>A0AAU8FSI8_9BACT</name>
<evidence type="ECO:0000256" key="1">
    <source>
        <dbReference type="SAM" id="SignalP"/>
    </source>
</evidence>
<evidence type="ECO:0000259" key="2">
    <source>
        <dbReference type="Pfam" id="PF13648"/>
    </source>
</evidence>
<keyword evidence="1" id="KW-0732">Signal</keyword>
<reference evidence="3" key="1">
    <citation type="submission" date="2024-06" db="EMBL/GenBank/DDBJ databases">
        <title>Sequencing and assembly of the genome of Dyadobacter sp. strain 676, a symbiont of Cyamopsis tetragonoloba.</title>
        <authorList>
            <person name="Guro P."/>
            <person name="Sazanova A."/>
            <person name="Kuznetsova I."/>
            <person name="Belimov A."/>
            <person name="Safronova V."/>
        </authorList>
    </citation>
    <scope>NUCLEOTIDE SEQUENCE</scope>
    <source>
        <strain evidence="3">676</strain>
    </source>
</reference>